<proteinExistence type="predicted"/>
<evidence type="ECO:0008006" key="5">
    <source>
        <dbReference type="Google" id="ProtNLM"/>
    </source>
</evidence>
<feature type="chain" id="PRO_5038611674" description="DUF5105 domain-containing protein" evidence="2">
    <location>
        <begin position="22"/>
        <end position="253"/>
    </location>
</feature>
<evidence type="ECO:0000256" key="1">
    <source>
        <dbReference type="SAM" id="MobiDB-lite"/>
    </source>
</evidence>
<feature type="compositionally biased region" description="Basic and acidic residues" evidence="1">
    <location>
        <begin position="45"/>
        <end position="60"/>
    </location>
</feature>
<gene>
    <name evidence="3" type="ORF">SAMN02910265_02795</name>
</gene>
<feature type="signal peptide" evidence="2">
    <location>
        <begin position="1"/>
        <end position="21"/>
    </location>
</feature>
<sequence length="253" mass="27798">MKKLTAILFACTMFICSAVSCGDKSDGEASSDSKTKVTTAAEETTAEKTTEKTDSDNKDDDKDDDDKNDGEKEDENAGIVDKEASDDVIKEMNTAVTEFAEMTLRGDADELINSMYPKNIADAIINSEFASSFEDASDLMGSSNGKLVESKAEKIKELNADALRGAEKYFESVADMMSVDKSKYEVEKGYYLTMNIDIRRDGVRDGGEEEACFVYIKDDGWKYVPVTPSELVELLERDGESQDSESPAARSDD</sequence>
<dbReference type="Proteomes" id="UP000183190">
    <property type="component" value="Unassembled WGS sequence"/>
</dbReference>
<feature type="region of interest" description="Disordered" evidence="1">
    <location>
        <begin position="21"/>
        <end position="85"/>
    </location>
</feature>
<name>A0A1H6L286_RUMFL</name>
<evidence type="ECO:0000256" key="2">
    <source>
        <dbReference type="SAM" id="SignalP"/>
    </source>
</evidence>
<feature type="compositionally biased region" description="Basic and acidic residues" evidence="1">
    <location>
        <begin position="23"/>
        <end position="35"/>
    </location>
</feature>
<dbReference type="AlphaFoldDB" id="A0A1H6L286"/>
<dbReference type="RefSeq" id="WP_074718451.1">
    <property type="nucleotide sequence ID" value="NZ_FNWV01000013.1"/>
</dbReference>
<protein>
    <recommendedName>
        <fullName evidence="5">DUF5105 domain-containing protein</fullName>
    </recommendedName>
</protein>
<reference evidence="3 4" key="1">
    <citation type="submission" date="2016-10" db="EMBL/GenBank/DDBJ databases">
        <authorList>
            <person name="de Groot N.N."/>
        </authorList>
    </citation>
    <scope>NUCLEOTIDE SEQUENCE [LARGE SCALE GENOMIC DNA]</scope>
    <source>
        <strain evidence="3 4">YAD2003</strain>
    </source>
</reference>
<dbReference type="EMBL" id="FNWV01000013">
    <property type="protein sequence ID" value="SEH80365.1"/>
    <property type="molecule type" value="Genomic_DNA"/>
</dbReference>
<organism evidence="3 4">
    <name type="scientific">Ruminococcus flavefaciens</name>
    <dbReference type="NCBI Taxonomy" id="1265"/>
    <lineage>
        <taxon>Bacteria</taxon>
        <taxon>Bacillati</taxon>
        <taxon>Bacillota</taxon>
        <taxon>Clostridia</taxon>
        <taxon>Eubacteriales</taxon>
        <taxon>Oscillospiraceae</taxon>
        <taxon>Ruminococcus</taxon>
    </lineage>
</organism>
<feature type="compositionally biased region" description="Acidic residues" evidence="1">
    <location>
        <begin position="61"/>
        <end position="76"/>
    </location>
</feature>
<keyword evidence="2" id="KW-0732">Signal</keyword>
<dbReference type="OrthoDB" id="9915432at2"/>
<evidence type="ECO:0000313" key="3">
    <source>
        <dbReference type="EMBL" id="SEH80365.1"/>
    </source>
</evidence>
<dbReference type="PROSITE" id="PS51257">
    <property type="entry name" value="PROKAR_LIPOPROTEIN"/>
    <property type="match status" value="1"/>
</dbReference>
<accession>A0A1H6L286</accession>
<evidence type="ECO:0000313" key="4">
    <source>
        <dbReference type="Proteomes" id="UP000183190"/>
    </source>
</evidence>